<protein>
    <recommendedName>
        <fullName evidence="4">Transglutaminase-like cysteine proteinase</fullName>
    </recommendedName>
</protein>
<dbReference type="Proteomes" id="UP001055093">
    <property type="component" value="Unassembled WGS sequence"/>
</dbReference>
<comment type="caution">
    <text evidence="2">The sequence shown here is derived from an EMBL/GenBank/DDBJ whole genome shotgun (WGS) entry which is preliminary data.</text>
</comment>
<evidence type="ECO:0000256" key="1">
    <source>
        <dbReference type="SAM" id="SignalP"/>
    </source>
</evidence>
<dbReference type="Gene3D" id="3.10.620.30">
    <property type="match status" value="1"/>
</dbReference>
<gene>
    <name evidence="2" type="ORF">BGCPKDLD_5236</name>
</gene>
<dbReference type="PANTHER" id="PTHR39327">
    <property type="match status" value="1"/>
</dbReference>
<accession>A0ABQ4V2C1</accession>
<dbReference type="Pfam" id="PF06035">
    <property type="entry name" value="Peptidase_C93"/>
    <property type="match status" value="1"/>
</dbReference>
<name>A0ABQ4V2C1_9HYPH</name>
<keyword evidence="1" id="KW-0732">Signal</keyword>
<sequence length="232" mass="24639">MVSPIDRETTVKPSTGLAFVLAALFVSMGAAAATERGGHGSSGAMFLPEGDTTIAPMAFVAFCMRYQNQCLDSSNGGRVIQLTESRLAEMRAVNKAVNSRIAPDASKGGDNWSLETRSGNCNDYAVQKRDELSRLGYPASALSLAIVMTRAGQGHLVLTVRTDAGDYVLDNLQGSVLPWTALNYSWLKRQSAERPRYWVDLNGGVRVSTAMAGGNAVGTASGASRKRRGFAG</sequence>
<feature type="signal peptide" evidence="1">
    <location>
        <begin position="1"/>
        <end position="32"/>
    </location>
</feature>
<keyword evidence="3" id="KW-1185">Reference proteome</keyword>
<dbReference type="EMBL" id="BPRE01000030">
    <property type="protein sequence ID" value="GJE78618.1"/>
    <property type="molecule type" value="Genomic_DNA"/>
</dbReference>
<proteinExistence type="predicted"/>
<organism evidence="2 3">
    <name type="scientific">Methylorubrum suomiense</name>
    <dbReference type="NCBI Taxonomy" id="144191"/>
    <lineage>
        <taxon>Bacteria</taxon>
        <taxon>Pseudomonadati</taxon>
        <taxon>Pseudomonadota</taxon>
        <taxon>Alphaproteobacteria</taxon>
        <taxon>Hyphomicrobiales</taxon>
        <taxon>Methylobacteriaceae</taxon>
        <taxon>Methylorubrum</taxon>
    </lineage>
</organism>
<reference evidence="2" key="1">
    <citation type="journal article" date="2021" name="Front. Microbiol.">
        <title>Comprehensive Comparative Genomics and Phenotyping of Methylobacterium Species.</title>
        <authorList>
            <person name="Alessa O."/>
            <person name="Ogura Y."/>
            <person name="Fujitani Y."/>
            <person name="Takami H."/>
            <person name="Hayashi T."/>
            <person name="Sahin N."/>
            <person name="Tani A."/>
        </authorList>
    </citation>
    <scope>NUCLEOTIDE SEQUENCE</scope>
    <source>
        <strain evidence="2">DSM 14458</strain>
    </source>
</reference>
<evidence type="ECO:0000313" key="3">
    <source>
        <dbReference type="Proteomes" id="UP001055093"/>
    </source>
</evidence>
<dbReference type="InterPro" id="IPR010319">
    <property type="entry name" value="Transglutaminase-like_Cys_pept"/>
</dbReference>
<evidence type="ECO:0000313" key="2">
    <source>
        <dbReference type="EMBL" id="GJE78618.1"/>
    </source>
</evidence>
<feature type="chain" id="PRO_5047518972" description="Transglutaminase-like cysteine proteinase" evidence="1">
    <location>
        <begin position="33"/>
        <end position="232"/>
    </location>
</feature>
<dbReference type="PANTHER" id="PTHR39327:SF1">
    <property type="entry name" value="BLR5470 PROTEIN"/>
    <property type="match status" value="1"/>
</dbReference>
<reference evidence="2" key="2">
    <citation type="submission" date="2021-08" db="EMBL/GenBank/DDBJ databases">
        <authorList>
            <person name="Tani A."/>
            <person name="Ola A."/>
            <person name="Ogura Y."/>
            <person name="Katsura K."/>
            <person name="Hayashi T."/>
        </authorList>
    </citation>
    <scope>NUCLEOTIDE SEQUENCE</scope>
    <source>
        <strain evidence="2">DSM 14458</strain>
    </source>
</reference>
<evidence type="ECO:0008006" key="4">
    <source>
        <dbReference type="Google" id="ProtNLM"/>
    </source>
</evidence>